<evidence type="ECO:0000313" key="2">
    <source>
        <dbReference type="Proteomes" id="UP000767446"/>
    </source>
</evidence>
<proteinExistence type="predicted"/>
<evidence type="ECO:0000313" key="1">
    <source>
        <dbReference type="EMBL" id="MBR8829030.1"/>
    </source>
</evidence>
<organism evidence="1 2">
    <name type="scientific">Gomphosphaeria aponina SAG 52.96 = DSM 107014</name>
    <dbReference type="NCBI Taxonomy" id="1521640"/>
    <lineage>
        <taxon>Bacteria</taxon>
        <taxon>Bacillati</taxon>
        <taxon>Cyanobacteriota</taxon>
        <taxon>Cyanophyceae</taxon>
        <taxon>Oscillatoriophycideae</taxon>
        <taxon>Chroococcales</taxon>
        <taxon>Gomphosphaeriaceae</taxon>
        <taxon>Gomphosphaeria</taxon>
    </lineage>
</organism>
<gene>
    <name evidence="1" type="ORF">DSM107014_14215</name>
</gene>
<name>A0A941JVI0_9CHRO</name>
<accession>A0A941JVI0</accession>
<dbReference type="AlphaFoldDB" id="A0A941JVI0"/>
<protein>
    <submittedName>
        <fullName evidence="1">Uncharacterized protein</fullName>
    </submittedName>
</protein>
<sequence>MKTIEVAQSNLTIIELLELAEKDTLILQKSDGTEFVLSLVDDFTAEVEALGKNQEFMEFLAQRSQSVKRVSLEEARKRLNLGE</sequence>
<dbReference type="Proteomes" id="UP000767446">
    <property type="component" value="Unassembled WGS sequence"/>
</dbReference>
<dbReference type="EMBL" id="JADQBC010000103">
    <property type="protein sequence ID" value="MBR8829030.1"/>
    <property type="molecule type" value="Genomic_DNA"/>
</dbReference>
<comment type="caution">
    <text evidence="1">The sequence shown here is derived from an EMBL/GenBank/DDBJ whole genome shotgun (WGS) entry which is preliminary data.</text>
</comment>
<reference evidence="1" key="1">
    <citation type="submission" date="2021-02" db="EMBL/GenBank/DDBJ databases">
        <title>Metagenome analyses of Stigonema ocellatum DSM 106950, Chlorogloea purpurea SAG 13.99 and Gomphosphaeria aponina DSM 107014.</title>
        <authorList>
            <person name="Marter P."/>
            <person name="Huang S."/>
        </authorList>
    </citation>
    <scope>NUCLEOTIDE SEQUENCE</scope>
    <source>
        <strain evidence="1">JP213</strain>
    </source>
</reference>